<protein>
    <submittedName>
        <fullName evidence="2">Uncharacterized protein</fullName>
    </submittedName>
</protein>
<keyword evidence="1" id="KW-0812">Transmembrane</keyword>
<keyword evidence="1" id="KW-1133">Transmembrane helix</keyword>
<evidence type="ECO:0000313" key="2">
    <source>
        <dbReference type="EMBL" id="GAA4639758.1"/>
    </source>
</evidence>
<gene>
    <name evidence="2" type="ORF">GCM10023196_102640</name>
</gene>
<sequence length="71" mass="8159">MMTSEELAPRKKSYEEKFAERIAEREAKRGPLKEGKVFEHGPAKFLFMFIIGFVIVTHVVILIVMMASGMR</sequence>
<evidence type="ECO:0000313" key="3">
    <source>
        <dbReference type="Proteomes" id="UP001501442"/>
    </source>
</evidence>
<accession>A0ABP8UWB6</accession>
<reference evidence="3" key="1">
    <citation type="journal article" date="2019" name="Int. J. Syst. Evol. Microbiol.">
        <title>The Global Catalogue of Microorganisms (GCM) 10K type strain sequencing project: providing services to taxonomists for standard genome sequencing and annotation.</title>
        <authorList>
            <consortium name="The Broad Institute Genomics Platform"/>
            <consortium name="The Broad Institute Genome Sequencing Center for Infectious Disease"/>
            <person name="Wu L."/>
            <person name="Ma J."/>
        </authorList>
    </citation>
    <scope>NUCLEOTIDE SEQUENCE [LARGE SCALE GENOMIC DNA]</scope>
    <source>
        <strain evidence="3">JCM 17939</strain>
    </source>
</reference>
<evidence type="ECO:0000256" key="1">
    <source>
        <dbReference type="SAM" id="Phobius"/>
    </source>
</evidence>
<name>A0ABP8UWB6_9ACTN</name>
<feature type="transmembrane region" description="Helical" evidence="1">
    <location>
        <begin position="45"/>
        <end position="67"/>
    </location>
</feature>
<comment type="caution">
    <text evidence="2">The sequence shown here is derived from an EMBL/GenBank/DDBJ whole genome shotgun (WGS) entry which is preliminary data.</text>
</comment>
<dbReference type="Proteomes" id="UP001501442">
    <property type="component" value="Unassembled WGS sequence"/>
</dbReference>
<keyword evidence="1" id="KW-0472">Membrane</keyword>
<keyword evidence="3" id="KW-1185">Reference proteome</keyword>
<organism evidence="2 3">
    <name type="scientific">Actinoallomurus vinaceus</name>
    <dbReference type="NCBI Taxonomy" id="1080074"/>
    <lineage>
        <taxon>Bacteria</taxon>
        <taxon>Bacillati</taxon>
        <taxon>Actinomycetota</taxon>
        <taxon>Actinomycetes</taxon>
        <taxon>Streptosporangiales</taxon>
        <taxon>Thermomonosporaceae</taxon>
        <taxon>Actinoallomurus</taxon>
    </lineage>
</organism>
<proteinExistence type="predicted"/>
<dbReference type="EMBL" id="BAABHK010000029">
    <property type="protein sequence ID" value="GAA4639758.1"/>
    <property type="molecule type" value="Genomic_DNA"/>
</dbReference>
<dbReference type="RefSeq" id="WP_345443304.1">
    <property type="nucleotide sequence ID" value="NZ_BAABHK010000029.1"/>
</dbReference>